<protein>
    <submittedName>
        <fullName evidence="2">Uncharacterized protein</fullName>
    </submittedName>
</protein>
<feature type="compositionally biased region" description="Low complexity" evidence="1">
    <location>
        <begin position="13"/>
        <end position="46"/>
    </location>
</feature>
<feature type="region of interest" description="Disordered" evidence="1">
    <location>
        <begin position="1"/>
        <end position="46"/>
    </location>
</feature>
<dbReference type="AlphaFoldDB" id="A0A6P2C6C3"/>
<evidence type="ECO:0000313" key="3">
    <source>
        <dbReference type="Proteomes" id="UP000460272"/>
    </source>
</evidence>
<comment type="caution">
    <text evidence="2">The sequence shown here is derived from an EMBL/GenBank/DDBJ whole genome shotgun (WGS) entry which is preliminary data.</text>
</comment>
<organism evidence="2 3">
    <name type="scientific">Trebonia kvetii</name>
    <dbReference type="NCBI Taxonomy" id="2480626"/>
    <lineage>
        <taxon>Bacteria</taxon>
        <taxon>Bacillati</taxon>
        <taxon>Actinomycetota</taxon>
        <taxon>Actinomycetes</taxon>
        <taxon>Streptosporangiales</taxon>
        <taxon>Treboniaceae</taxon>
        <taxon>Trebonia</taxon>
    </lineage>
</organism>
<gene>
    <name evidence="2" type="ORF">EAS64_06545</name>
</gene>
<proteinExistence type="predicted"/>
<reference evidence="2 3" key="1">
    <citation type="submission" date="2018-11" db="EMBL/GenBank/DDBJ databases">
        <title>Trebonia kvetii gen.nov., sp.nov., a novel acidophilic actinobacterium, and proposal of the new actinobacterial family Treboniaceae fam. nov.</title>
        <authorList>
            <person name="Rapoport D."/>
            <person name="Sagova-Mareckova M."/>
            <person name="Sedlacek I."/>
            <person name="Provaznik J."/>
            <person name="Kralova S."/>
            <person name="Pavlinic D."/>
            <person name="Benes V."/>
            <person name="Kopecky J."/>
        </authorList>
    </citation>
    <scope>NUCLEOTIDE SEQUENCE [LARGE SCALE GENOMIC DNA]</scope>
    <source>
        <strain evidence="2 3">15Tr583</strain>
    </source>
</reference>
<accession>A0A6P2C6C3</accession>
<keyword evidence="3" id="KW-1185">Reference proteome</keyword>
<dbReference type="Proteomes" id="UP000460272">
    <property type="component" value="Unassembled WGS sequence"/>
</dbReference>
<dbReference type="EMBL" id="RPFW01000001">
    <property type="protein sequence ID" value="TVZ06979.1"/>
    <property type="molecule type" value="Genomic_DNA"/>
</dbReference>
<dbReference type="RefSeq" id="WP_145851735.1">
    <property type="nucleotide sequence ID" value="NZ_RPFW01000001.1"/>
</dbReference>
<evidence type="ECO:0000256" key="1">
    <source>
        <dbReference type="SAM" id="MobiDB-lite"/>
    </source>
</evidence>
<evidence type="ECO:0000313" key="2">
    <source>
        <dbReference type="EMBL" id="TVZ06979.1"/>
    </source>
</evidence>
<sequence length="133" mass="14852">MRRPFLGTPGAEQRPQPRFTPRPYFTPRSRLNGDGRAPSPRPSRIPAIRRWRPMHAVIGDEIRIPALWCEFGHCIERYIHAEASGERDLRGRALAAGWRYDAAGRLACPACAAGDPGFLASQPPGDRQFPPAR</sequence>
<name>A0A6P2C6C3_9ACTN</name>